<dbReference type="AlphaFoldDB" id="A0A1F5FY41"/>
<comment type="caution">
    <text evidence="4">The sequence shown here is derived from an EMBL/GenBank/DDBJ whole genome shotgun (WGS) entry which is preliminary data.</text>
</comment>
<gene>
    <name evidence="4" type="ORF">A2618_00340</name>
</gene>
<dbReference type="CDD" id="cd04647">
    <property type="entry name" value="LbH_MAT_like"/>
    <property type="match status" value="1"/>
</dbReference>
<organism evidence="4 5">
    <name type="scientific">Candidatus Collierbacteria bacterium RIFOXYD1_FULL_46_26</name>
    <dbReference type="NCBI Taxonomy" id="1817732"/>
    <lineage>
        <taxon>Bacteria</taxon>
        <taxon>Candidatus Collieribacteriota</taxon>
    </lineage>
</organism>
<dbReference type="Pfam" id="PF00132">
    <property type="entry name" value="Hexapep"/>
    <property type="match status" value="1"/>
</dbReference>
<name>A0A1F5FY41_9BACT</name>
<evidence type="ECO:0000256" key="1">
    <source>
        <dbReference type="ARBA" id="ARBA00007274"/>
    </source>
</evidence>
<dbReference type="PROSITE" id="PS00101">
    <property type="entry name" value="HEXAPEP_TRANSFERASES"/>
    <property type="match status" value="1"/>
</dbReference>
<comment type="similarity">
    <text evidence="1">Belongs to the transferase hexapeptide repeat family.</text>
</comment>
<reference evidence="4 5" key="1">
    <citation type="journal article" date="2016" name="Nat. Commun.">
        <title>Thousands of microbial genomes shed light on interconnected biogeochemical processes in an aquifer system.</title>
        <authorList>
            <person name="Anantharaman K."/>
            <person name="Brown C.T."/>
            <person name="Hug L.A."/>
            <person name="Sharon I."/>
            <person name="Castelle C.J."/>
            <person name="Probst A.J."/>
            <person name="Thomas B.C."/>
            <person name="Singh A."/>
            <person name="Wilkins M.J."/>
            <person name="Karaoz U."/>
            <person name="Brodie E.L."/>
            <person name="Williams K.H."/>
            <person name="Hubbard S.S."/>
            <person name="Banfield J.F."/>
        </authorList>
    </citation>
    <scope>NUCLEOTIDE SEQUENCE [LARGE SCALE GENOMIC DNA]</scope>
</reference>
<accession>A0A1F5FY41</accession>
<sequence>MLLHLTTWIPLHSVRNLVWRLAGLQLGKDSTLHTGVRVFDPRHIKIGEGTIIGFACFIDGRDQITIGDHTDLASEVMIYSGEHDLSAPDFHANSAPVKIGSYVFIGPRAIILPGVTIGDGAVVGAGAVVTKDVAPLSIVGGVPAKVIGERTLKNPQYKLGRFKLFQ</sequence>
<dbReference type="GO" id="GO:0005829">
    <property type="term" value="C:cytosol"/>
    <property type="evidence" value="ECO:0007669"/>
    <property type="project" value="TreeGrafter"/>
</dbReference>
<evidence type="ECO:0008006" key="6">
    <source>
        <dbReference type="Google" id="ProtNLM"/>
    </source>
</evidence>
<evidence type="ECO:0000313" key="5">
    <source>
        <dbReference type="Proteomes" id="UP000177921"/>
    </source>
</evidence>
<dbReference type="InterPro" id="IPR051159">
    <property type="entry name" value="Hexapeptide_acetyltransf"/>
</dbReference>
<dbReference type="Proteomes" id="UP000177921">
    <property type="component" value="Unassembled WGS sequence"/>
</dbReference>
<dbReference type="InterPro" id="IPR001451">
    <property type="entry name" value="Hexapep"/>
</dbReference>
<dbReference type="InterPro" id="IPR018357">
    <property type="entry name" value="Hexapep_transf_CS"/>
</dbReference>
<dbReference type="EMBL" id="MFAR01000034">
    <property type="protein sequence ID" value="OGD84529.1"/>
    <property type="molecule type" value="Genomic_DNA"/>
</dbReference>
<dbReference type="Gene3D" id="2.160.10.10">
    <property type="entry name" value="Hexapeptide repeat proteins"/>
    <property type="match status" value="1"/>
</dbReference>
<evidence type="ECO:0000256" key="3">
    <source>
        <dbReference type="ARBA" id="ARBA00022737"/>
    </source>
</evidence>
<keyword evidence="3" id="KW-0677">Repeat</keyword>
<evidence type="ECO:0000256" key="2">
    <source>
        <dbReference type="ARBA" id="ARBA00022679"/>
    </source>
</evidence>
<dbReference type="GO" id="GO:0008374">
    <property type="term" value="F:O-acyltransferase activity"/>
    <property type="evidence" value="ECO:0007669"/>
    <property type="project" value="TreeGrafter"/>
</dbReference>
<dbReference type="SUPFAM" id="SSF51161">
    <property type="entry name" value="Trimeric LpxA-like enzymes"/>
    <property type="match status" value="1"/>
</dbReference>
<protein>
    <recommendedName>
        <fullName evidence="6">Acetyltransferase</fullName>
    </recommendedName>
</protein>
<dbReference type="PANTHER" id="PTHR23416:SF23">
    <property type="entry name" value="ACETYLTRANSFERASE C18B11.09C-RELATED"/>
    <property type="match status" value="1"/>
</dbReference>
<proteinExistence type="inferred from homology"/>
<dbReference type="PANTHER" id="PTHR23416">
    <property type="entry name" value="SIALIC ACID SYNTHASE-RELATED"/>
    <property type="match status" value="1"/>
</dbReference>
<dbReference type="InterPro" id="IPR011004">
    <property type="entry name" value="Trimer_LpxA-like_sf"/>
</dbReference>
<keyword evidence="2" id="KW-0808">Transferase</keyword>
<evidence type="ECO:0000313" key="4">
    <source>
        <dbReference type="EMBL" id="OGD84529.1"/>
    </source>
</evidence>